<dbReference type="InterPro" id="IPR021403">
    <property type="entry name" value="DUF3043"/>
</dbReference>
<accession>A0A3D9LAK8</accession>
<sequence>MFGRKKTETPAPESAPVIETPEQTAARHQAKKGPTPTRAEREAARRRPLVPEDRKAARKAARDAEMVERQKMRVAMETGDERNMPLRDRGPQKRYARDWVDARTGVGEWLMVIVLVYVFLAFLPQSDLQIWLTFSLWAIVLLVVLEGVLISFQLKKRLAEKFGEVERGVRWYGVMRAMQLRKLRLPKPQTKRGHFPD</sequence>
<dbReference type="Proteomes" id="UP000256727">
    <property type="component" value="Unassembled WGS sequence"/>
</dbReference>
<name>A0A3D9LAK8_9MICC</name>
<evidence type="ECO:0000256" key="2">
    <source>
        <dbReference type="SAM" id="Phobius"/>
    </source>
</evidence>
<dbReference type="RefSeq" id="WP_115931315.1">
    <property type="nucleotide sequence ID" value="NZ_QREH01000001.1"/>
</dbReference>
<evidence type="ECO:0000313" key="4">
    <source>
        <dbReference type="Proteomes" id="UP000256727"/>
    </source>
</evidence>
<dbReference type="AlphaFoldDB" id="A0A3D9LAK8"/>
<keyword evidence="2" id="KW-1133">Transmembrane helix</keyword>
<keyword evidence="4" id="KW-1185">Reference proteome</keyword>
<feature type="transmembrane region" description="Helical" evidence="2">
    <location>
        <begin position="130"/>
        <end position="152"/>
    </location>
</feature>
<keyword evidence="2" id="KW-0812">Transmembrane</keyword>
<organism evidence="3 4">
    <name type="scientific">Citricoccus muralis</name>
    <dbReference type="NCBI Taxonomy" id="169134"/>
    <lineage>
        <taxon>Bacteria</taxon>
        <taxon>Bacillati</taxon>
        <taxon>Actinomycetota</taxon>
        <taxon>Actinomycetes</taxon>
        <taxon>Micrococcales</taxon>
        <taxon>Micrococcaceae</taxon>
        <taxon>Citricoccus</taxon>
    </lineage>
</organism>
<protein>
    <recommendedName>
        <fullName evidence="5">DUF3043 family protein</fullName>
    </recommendedName>
</protein>
<keyword evidence="2" id="KW-0472">Membrane</keyword>
<dbReference type="EMBL" id="QREH01000001">
    <property type="protein sequence ID" value="REE03152.1"/>
    <property type="molecule type" value="Genomic_DNA"/>
</dbReference>
<evidence type="ECO:0000256" key="1">
    <source>
        <dbReference type="SAM" id="MobiDB-lite"/>
    </source>
</evidence>
<reference evidence="3 4" key="1">
    <citation type="submission" date="2018-07" db="EMBL/GenBank/DDBJ databases">
        <title>Sequencing the genomes of 1000 actinobacteria strains.</title>
        <authorList>
            <person name="Klenk H.-P."/>
        </authorList>
    </citation>
    <scope>NUCLEOTIDE SEQUENCE [LARGE SCALE GENOMIC DNA]</scope>
    <source>
        <strain evidence="3 4">DSM 14442</strain>
    </source>
</reference>
<gene>
    <name evidence="3" type="ORF">C8E99_0956</name>
</gene>
<proteinExistence type="predicted"/>
<evidence type="ECO:0008006" key="5">
    <source>
        <dbReference type="Google" id="ProtNLM"/>
    </source>
</evidence>
<dbReference type="Pfam" id="PF11241">
    <property type="entry name" value="DUF3043"/>
    <property type="match status" value="1"/>
</dbReference>
<feature type="transmembrane region" description="Helical" evidence="2">
    <location>
        <begin position="106"/>
        <end position="124"/>
    </location>
</feature>
<dbReference type="OrthoDB" id="5194448at2"/>
<feature type="region of interest" description="Disordered" evidence="1">
    <location>
        <begin position="1"/>
        <end position="62"/>
    </location>
</feature>
<evidence type="ECO:0000313" key="3">
    <source>
        <dbReference type="EMBL" id="REE03152.1"/>
    </source>
</evidence>
<comment type="caution">
    <text evidence="3">The sequence shown here is derived from an EMBL/GenBank/DDBJ whole genome shotgun (WGS) entry which is preliminary data.</text>
</comment>
<feature type="compositionally biased region" description="Basic and acidic residues" evidence="1">
    <location>
        <begin position="38"/>
        <end position="62"/>
    </location>
</feature>